<keyword evidence="6" id="KW-1185">Reference proteome</keyword>
<evidence type="ECO:0000313" key="5">
    <source>
        <dbReference type="EMBL" id="CAH2717300.1"/>
    </source>
</evidence>
<gene>
    <name evidence="5" type="ORF">BACCIP111895_04491</name>
</gene>
<dbReference type="EMBL" id="CALBWS010000043">
    <property type="protein sequence ID" value="CAH2717300.1"/>
    <property type="molecule type" value="Genomic_DNA"/>
</dbReference>
<evidence type="ECO:0000256" key="1">
    <source>
        <dbReference type="SAM" id="MobiDB-lite"/>
    </source>
</evidence>
<feature type="compositionally biased region" description="Polar residues" evidence="1">
    <location>
        <begin position="756"/>
        <end position="766"/>
    </location>
</feature>
<dbReference type="Pfam" id="PF20014">
    <property type="entry name" value="GAP1-M"/>
    <property type="match status" value="1"/>
</dbReference>
<keyword evidence="2" id="KW-1133">Transmembrane helix</keyword>
<feature type="domain" description="GTPase-associated protein 1 N-terminal" evidence="3">
    <location>
        <begin position="7"/>
        <end position="143"/>
    </location>
</feature>
<evidence type="ECO:0000259" key="3">
    <source>
        <dbReference type="Pfam" id="PF20013"/>
    </source>
</evidence>
<feature type="transmembrane region" description="Helical" evidence="2">
    <location>
        <begin position="724"/>
        <end position="746"/>
    </location>
</feature>
<accession>A0ABM9EXB2</accession>
<protein>
    <submittedName>
        <fullName evidence="5">Uncharacterized protein</fullName>
    </submittedName>
</protein>
<evidence type="ECO:0000256" key="2">
    <source>
        <dbReference type="SAM" id="Phobius"/>
    </source>
</evidence>
<dbReference type="Pfam" id="PF20013">
    <property type="entry name" value="GAP1-N2"/>
    <property type="match status" value="1"/>
</dbReference>
<reference evidence="5" key="1">
    <citation type="submission" date="2022-04" db="EMBL/GenBank/DDBJ databases">
        <authorList>
            <person name="Criscuolo A."/>
        </authorList>
    </citation>
    <scope>NUCLEOTIDE SEQUENCE</scope>
    <source>
        <strain evidence="5">CIP111895</strain>
    </source>
</reference>
<dbReference type="Proteomes" id="UP000838308">
    <property type="component" value="Unassembled WGS sequence"/>
</dbReference>
<dbReference type="RefSeq" id="WP_248737524.1">
    <property type="nucleotide sequence ID" value="NZ_CALBWS010000043.1"/>
</dbReference>
<evidence type="ECO:0000259" key="4">
    <source>
        <dbReference type="Pfam" id="PF20014"/>
    </source>
</evidence>
<sequence length="959" mass="109624">MTGKFVDQQMYTRERGGIFHETDGYDTIAISAGLDKAFVKKYLHPFCSYSAPKVLTERGEMEASLFPEAVTIFQPESGELVIGQAIFVPADFTGTRSTYFMHNYIIPSAIKDEWIKQPAKLFQINEFATSYDVGLGKVLPEREVVGFDDRDILSVKDELLEVLGIGEVQFKQLLLAVMSSIAGKKKVFISLNVPLQDYSKYAMQLLELIYLYLPYAHRRKLGAMTFSSEPEGKKYIHVMFFEPGTLNYGDRSMAKQFIFDFAEGRVSGVNINGEWHEYLEFAFHHFSKSKNVSNFLDFAESMLSGLEEEQQLELTSYHQLTAIYLTLNYEDIPYYKNNKIGFLQSLHKFLAVNSEEKPDLVELFFHLLKGEKVASNKNMALDYIDAVVSINTILRCDEAIFFMIETLKYYQNDRLFHKLWKVIEQDKLSHQEILIYFNNNSNYGGLLEQYFLEWFKPFVSVEDILNELKLLAHSPYLLSIEKFKSVSIKRIASAISNESNPFTSLLAVKDFNLGLHSPEFDEFKNDMLKHALASLLRTINVMDVTLSDVIAFGEISSNVEEWEDAKGQENYLVMIALYELFSNPANANAYDLKSLTGESRQQLRNILRKLFRSNPISMYFQLLFIAFGSEYKGVNYQGLLDYLSRLGHDKTMYSFVLENARLIDTDRAYKRALKKYFIKHPQSIWKNKTLRKELKLIKNYSIRNFLKEVESETTSPLIKFLKRYGLTLSFLVVILGLGTGIWFGFFHDGKPKVQKPSETVTANNPGKKTATEEKKKTTSTKKTGLGENKKDTFTHLKSFKASTSGADGQTFKLDLAGKQVKNIIGQAHPNGSSTLVMTDKSGTEWQLHLATEPEDTPFDDNGKLKKGYSFYGLEHNFSKDEIPELVLVATNKATHSYIWIFPVNSSGPMNELKLLPPLLSEKDFSDVQLEENKLILSQGDQDLTFEYSSDKQSFVAQKK</sequence>
<organism evidence="5 6">
    <name type="scientific">Neobacillus rhizosphaerae</name>
    <dbReference type="NCBI Taxonomy" id="2880965"/>
    <lineage>
        <taxon>Bacteria</taxon>
        <taxon>Bacillati</taxon>
        <taxon>Bacillota</taxon>
        <taxon>Bacilli</taxon>
        <taxon>Bacillales</taxon>
        <taxon>Bacillaceae</taxon>
        <taxon>Neobacillus</taxon>
    </lineage>
</organism>
<feature type="region of interest" description="Disordered" evidence="1">
    <location>
        <begin position="754"/>
        <end position="788"/>
    </location>
</feature>
<name>A0ABM9EXB2_9BACI</name>
<dbReference type="InterPro" id="IPR045401">
    <property type="entry name" value="GAP1-M"/>
</dbReference>
<dbReference type="InterPro" id="IPR045402">
    <property type="entry name" value="GAP1-N2"/>
</dbReference>
<feature type="domain" description="GTPase-associated protein 1 middle" evidence="4">
    <location>
        <begin position="159"/>
        <end position="262"/>
    </location>
</feature>
<keyword evidence="2" id="KW-0472">Membrane</keyword>
<comment type="caution">
    <text evidence="5">The sequence shown here is derived from an EMBL/GenBank/DDBJ whole genome shotgun (WGS) entry which is preliminary data.</text>
</comment>
<keyword evidence="2" id="KW-0812">Transmembrane</keyword>
<evidence type="ECO:0000313" key="6">
    <source>
        <dbReference type="Proteomes" id="UP000838308"/>
    </source>
</evidence>
<proteinExistence type="predicted"/>